<comment type="caution">
    <text evidence="2">The sequence shown here is derived from an EMBL/GenBank/DDBJ whole genome shotgun (WGS) entry which is preliminary data.</text>
</comment>
<name>A0ABP3XA14_9SPHN</name>
<accession>A0ABP3XA14</accession>
<dbReference type="Proteomes" id="UP001500738">
    <property type="component" value="Unassembled WGS sequence"/>
</dbReference>
<gene>
    <name evidence="2" type="ORF">GCM10009115_09490</name>
</gene>
<protein>
    <submittedName>
        <fullName evidence="2">Uncharacterized protein</fullName>
    </submittedName>
</protein>
<feature type="transmembrane region" description="Helical" evidence="1">
    <location>
        <begin position="6"/>
        <end position="25"/>
    </location>
</feature>
<dbReference type="EMBL" id="BAAAFE010000003">
    <property type="protein sequence ID" value="GAA0862513.1"/>
    <property type="molecule type" value="Genomic_DNA"/>
</dbReference>
<keyword evidence="1" id="KW-0472">Membrane</keyword>
<evidence type="ECO:0000313" key="2">
    <source>
        <dbReference type="EMBL" id="GAA0862513.1"/>
    </source>
</evidence>
<keyword evidence="1" id="KW-1133">Transmembrane helix</keyword>
<reference evidence="3" key="1">
    <citation type="journal article" date="2019" name="Int. J. Syst. Evol. Microbiol.">
        <title>The Global Catalogue of Microorganisms (GCM) 10K type strain sequencing project: providing services to taxonomists for standard genome sequencing and annotation.</title>
        <authorList>
            <consortium name="The Broad Institute Genomics Platform"/>
            <consortium name="The Broad Institute Genome Sequencing Center for Infectious Disease"/>
            <person name="Wu L."/>
            <person name="Ma J."/>
        </authorList>
    </citation>
    <scope>NUCLEOTIDE SEQUENCE [LARGE SCALE GENOMIC DNA]</scope>
    <source>
        <strain evidence="3">JCM 15910</strain>
    </source>
</reference>
<sequence length="60" mass="6423">MSGDTTVELIWFAGALTLVISALVARRIKLADGIKMALAWGAIFALVFLAIWTFQVARGG</sequence>
<feature type="transmembrane region" description="Helical" evidence="1">
    <location>
        <begin position="37"/>
        <end position="57"/>
    </location>
</feature>
<keyword evidence="1" id="KW-0812">Transmembrane</keyword>
<organism evidence="2 3">
    <name type="scientific">Sphingopyxis soli</name>
    <dbReference type="NCBI Taxonomy" id="592051"/>
    <lineage>
        <taxon>Bacteria</taxon>
        <taxon>Pseudomonadati</taxon>
        <taxon>Pseudomonadota</taxon>
        <taxon>Alphaproteobacteria</taxon>
        <taxon>Sphingomonadales</taxon>
        <taxon>Sphingomonadaceae</taxon>
        <taxon>Sphingopyxis</taxon>
    </lineage>
</organism>
<evidence type="ECO:0000256" key="1">
    <source>
        <dbReference type="SAM" id="Phobius"/>
    </source>
</evidence>
<dbReference type="RefSeq" id="WP_215351254.1">
    <property type="nucleotide sequence ID" value="NZ_BAAAFE010000003.1"/>
</dbReference>
<evidence type="ECO:0000313" key="3">
    <source>
        <dbReference type="Proteomes" id="UP001500738"/>
    </source>
</evidence>
<proteinExistence type="predicted"/>
<keyword evidence="3" id="KW-1185">Reference proteome</keyword>